<protein>
    <submittedName>
        <fullName evidence="1">Histidine kinase</fullName>
    </submittedName>
</protein>
<dbReference type="OrthoDB" id="6414457at2"/>
<evidence type="ECO:0000313" key="1">
    <source>
        <dbReference type="EMBL" id="ASX26646.1"/>
    </source>
</evidence>
<reference evidence="2" key="1">
    <citation type="submission" date="2016-06" db="EMBL/GenBank/DDBJ databases">
        <authorList>
            <person name="Chen W."/>
            <person name="Hasegawa D.K."/>
        </authorList>
    </citation>
    <scope>NUCLEOTIDE SEQUENCE [LARGE SCALE GENOMIC DNA]</scope>
    <source>
        <strain evidence="2">MEAM1</strain>
    </source>
</reference>
<dbReference type="SUPFAM" id="SSF47226">
    <property type="entry name" value="Histidine-containing phosphotransfer domain, HPT domain"/>
    <property type="match status" value="1"/>
</dbReference>
<keyword evidence="1" id="KW-0418">Kinase</keyword>
<dbReference type="Gene3D" id="1.20.120.160">
    <property type="entry name" value="HPT domain"/>
    <property type="match status" value="1"/>
</dbReference>
<dbReference type="AlphaFoldDB" id="A0A249DYM6"/>
<dbReference type="InterPro" id="IPR008207">
    <property type="entry name" value="Sig_transdc_His_kin_Hpt_dom"/>
</dbReference>
<dbReference type="InterPro" id="IPR036641">
    <property type="entry name" value="HPT_dom_sf"/>
</dbReference>
<accession>A0A249DYM6</accession>
<dbReference type="Proteomes" id="UP000216438">
    <property type="component" value="Chromosome"/>
</dbReference>
<organism evidence="1 2">
    <name type="scientific">Candidatus Hamiltonella defensa</name>
    <name type="common">Bemisia tabaci</name>
    <dbReference type="NCBI Taxonomy" id="672795"/>
    <lineage>
        <taxon>Bacteria</taxon>
        <taxon>Pseudomonadati</taxon>
        <taxon>Pseudomonadota</taxon>
        <taxon>Gammaproteobacteria</taxon>
        <taxon>Enterobacterales</taxon>
        <taxon>Enterobacteriaceae</taxon>
        <taxon>aphid secondary symbionts</taxon>
        <taxon>Candidatus Williamhamiltonella</taxon>
    </lineage>
</organism>
<proteinExistence type="predicted"/>
<keyword evidence="1" id="KW-0808">Transferase</keyword>
<dbReference type="GO" id="GO:0000160">
    <property type="term" value="P:phosphorelay signal transduction system"/>
    <property type="evidence" value="ECO:0007669"/>
    <property type="project" value="InterPro"/>
</dbReference>
<dbReference type="EMBL" id="CP016303">
    <property type="protein sequence ID" value="ASX26646.1"/>
    <property type="molecule type" value="Genomic_DNA"/>
</dbReference>
<dbReference type="PROSITE" id="PS50894">
    <property type="entry name" value="HPT"/>
    <property type="match status" value="1"/>
</dbReference>
<dbReference type="Pfam" id="PF01627">
    <property type="entry name" value="Hpt"/>
    <property type="match status" value="1"/>
</dbReference>
<sequence>MNDSFYQKCLISSEYYPLFVETVLIDVQKLYRQGRKYDFISLSKTTHRLKGMFALLNLFLGQELCEVLEQHIANINTSEIKKSIHHINLFVSTLVQQGEKGYDKN</sequence>
<dbReference type="RefSeq" id="WP_016857688.1">
    <property type="nucleotide sequence ID" value="NZ_CP016303.1"/>
</dbReference>
<evidence type="ECO:0000313" key="2">
    <source>
        <dbReference type="Proteomes" id="UP000216438"/>
    </source>
</evidence>
<name>A0A249DYM6_9ENTR</name>
<dbReference type="GO" id="GO:0004672">
    <property type="term" value="F:protein kinase activity"/>
    <property type="evidence" value="ECO:0007669"/>
    <property type="project" value="UniProtKB-ARBA"/>
</dbReference>
<gene>
    <name evidence="1" type="ORF">BA171_06310</name>
</gene>
<reference evidence="1 2" key="2">
    <citation type="submission" date="2017-09" db="EMBL/GenBank/DDBJ databases">
        <title>The genome of whitefly Bemisia tabaci, a global crop pest, provides novel insights into virus transmission, host adaptation and insecticide resistance.</title>
        <authorList>
            <person name="Kaur N."/>
            <person name="Kliot A."/>
            <person name="Pinheiro P.V."/>
            <person name="Luan J."/>
            <person name="Zheng Y."/>
            <person name="Liu W."/>
            <person name="Sun H."/>
            <person name="Yang X."/>
            <person name="Xu Y."/>
            <person name="Luo Y."/>
            <person name="Kruse A."/>
            <person name="Fisher T.W."/>
            <person name="Nelson D.R."/>
            <person name="Elimelech M."/>
            <person name="MacCoss M."/>
            <person name="Johnson R."/>
            <person name="Cohen E."/>
            <person name="Hunter W.B."/>
            <person name="Brown J.K."/>
            <person name="Jander G."/>
            <person name="Cilia M."/>
            <person name="Douglas A.E."/>
            <person name="Ghanim M."/>
            <person name="Simmons A.M."/>
            <person name="Wintermantel W.M."/>
            <person name="Ling K.-S."/>
            <person name="Fei Z."/>
        </authorList>
    </citation>
    <scope>NUCLEOTIDE SEQUENCE [LARGE SCALE GENOMIC DNA]</scope>
    <source>
        <strain evidence="1 2">MEAM1</strain>
    </source>
</reference>